<dbReference type="Gene3D" id="1.20.1530.10">
    <property type="entry name" value="Na+/H+ antiporter like domain"/>
    <property type="match status" value="1"/>
</dbReference>
<evidence type="ECO:0000313" key="13">
    <source>
        <dbReference type="Proteomes" id="UP001266099"/>
    </source>
</evidence>
<comment type="similarity">
    <text evidence="11">Belongs to the NhaA Na(+)/H(+) (TC 2.A.33) antiporter family.</text>
</comment>
<dbReference type="PANTHER" id="PTHR30341:SF0">
    <property type="entry name" value="NA(+)_H(+) ANTIPORTER NHAA"/>
    <property type="match status" value="1"/>
</dbReference>
<comment type="subcellular location">
    <subcellularLocation>
        <location evidence="1">Cell inner membrane</location>
        <topology evidence="1">Multi-pass membrane protein</topology>
    </subcellularLocation>
    <subcellularLocation>
        <location evidence="11">Cell membrane</location>
        <topology evidence="11">Multi-pass membrane protein</topology>
    </subcellularLocation>
</comment>
<dbReference type="InterPro" id="IPR023171">
    <property type="entry name" value="Na/H_antiporter_dom_sf"/>
</dbReference>
<feature type="transmembrane region" description="Helical" evidence="11">
    <location>
        <begin position="102"/>
        <end position="122"/>
    </location>
</feature>
<evidence type="ECO:0000256" key="3">
    <source>
        <dbReference type="ARBA" id="ARBA00022449"/>
    </source>
</evidence>
<dbReference type="EMBL" id="JAVDUJ010000001">
    <property type="protein sequence ID" value="MDR6939890.1"/>
    <property type="molecule type" value="Genomic_DNA"/>
</dbReference>
<evidence type="ECO:0000256" key="10">
    <source>
        <dbReference type="ARBA" id="ARBA00023201"/>
    </source>
</evidence>
<accession>A0ABU1T3T9</accession>
<feature type="transmembrane region" description="Helical" evidence="11">
    <location>
        <begin position="213"/>
        <end position="228"/>
    </location>
</feature>
<keyword evidence="5 11" id="KW-0812">Transmembrane</keyword>
<keyword evidence="13" id="KW-1185">Reference proteome</keyword>
<keyword evidence="4 11" id="KW-1003">Cell membrane</keyword>
<feature type="transmembrane region" description="Helical" evidence="11">
    <location>
        <begin position="134"/>
        <end position="152"/>
    </location>
</feature>
<keyword evidence="9 11" id="KW-0472">Membrane</keyword>
<dbReference type="NCBIfam" id="TIGR00773">
    <property type="entry name" value="NhaA"/>
    <property type="match status" value="1"/>
</dbReference>
<evidence type="ECO:0000256" key="1">
    <source>
        <dbReference type="ARBA" id="ARBA00004429"/>
    </source>
</evidence>
<keyword evidence="8 11" id="KW-0406">Ion transport</keyword>
<feature type="transmembrane region" description="Helical" evidence="11">
    <location>
        <begin position="60"/>
        <end position="82"/>
    </location>
</feature>
<reference evidence="12 13" key="1">
    <citation type="submission" date="2023-07" db="EMBL/GenBank/DDBJ databases">
        <title>Sequencing the genomes of 1000 actinobacteria strains.</title>
        <authorList>
            <person name="Klenk H.-P."/>
        </authorList>
    </citation>
    <scope>NUCLEOTIDE SEQUENCE [LARGE SCALE GENOMIC DNA]</scope>
    <source>
        <strain evidence="12 13">DSM 15539</strain>
    </source>
</reference>
<feature type="transmembrane region" description="Helical" evidence="11">
    <location>
        <begin position="271"/>
        <end position="296"/>
    </location>
</feature>
<organism evidence="12 13">
    <name type="scientific">Arcanobacterium hippocoleae</name>
    <dbReference type="NCBI Taxonomy" id="149017"/>
    <lineage>
        <taxon>Bacteria</taxon>
        <taxon>Bacillati</taxon>
        <taxon>Actinomycetota</taxon>
        <taxon>Actinomycetes</taxon>
        <taxon>Actinomycetales</taxon>
        <taxon>Actinomycetaceae</taxon>
        <taxon>Arcanobacterium</taxon>
    </lineage>
</organism>
<feature type="transmembrane region" description="Helical" evidence="11">
    <location>
        <begin position="302"/>
        <end position="327"/>
    </location>
</feature>
<feature type="transmembrane region" description="Helical" evidence="11">
    <location>
        <begin position="234"/>
        <end position="250"/>
    </location>
</feature>
<sequence>MSRQPSIPQRYRRALHNETTAGFVLILGAIIALIWANFPLPEVRSFYSNIANFHIGFTAINLNLSLGHWAADGLLAIFFFIIGLELKQEFAIGSLRDFRKALVPMIAAVFGMIGPILVYTLVQLLSQSGEYGGWAIPVATDIAFALAILGLFGKGMPPAARTFLMTLAVVDDLLGIILIAVFLSDNLNFIALGISLVITILFGILVQKRITKWYILWPLGLLAWYFMLQSGVHATISAVALGLTVPAIQTKQEAEPMTARFTHKIEFYSAGFVLPIFAFFAAGVNVIDSGGILSMVADPAAIGVYLGLPLGKLIGITGSVFVMITIFKLRLGKSLKIADIIPISLIAGIGFTVSLLIATLSYPPLSVTGAHARVAVLVGTLLSVILGGIAAKMRADHRMRKARRTEIHTSKSPTD</sequence>
<evidence type="ECO:0000256" key="8">
    <source>
        <dbReference type="ARBA" id="ARBA00023065"/>
    </source>
</evidence>
<keyword evidence="2 11" id="KW-0813">Transport</keyword>
<proteinExistence type="inferred from homology"/>
<evidence type="ECO:0000256" key="9">
    <source>
        <dbReference type="ARBA" id="ARBA00023136"/>
    </source>
</evidence>
<evidence type="ECO:0000256" key="11">
    <source>
        <dbReference type="HAMAP-Rule" id="MF_01844"/>
    </source>
</evidence>
<keyword evidence="7 11" id="KW-0915">Sodium</keyword>
<evidence type="ECO:0000256" key="7">
    <source>
        <dbReference type="ARBA" id="ARBA00023053"/>
    </source>
</evidence>
<name>A0ABU1T3T9_9ACTO</name>
<keyword evidence="6 11" id="KW-1133">Transmembrane helix</keyword>
<dbReference type="InterPro" id="IPR004670">
    <property type="entry name" value="NhaA"/>
</dbReference>
<comment type="catalytic activity">
    <reaction evidence="11">
        <text>Na(+)(in) + 2 H(+)(out) = Na(+)(out) + 2 H(+)(in)</text>
        <dbReference type="Rhea" id="RHEA:29251"/>
        <dbReference type="ChEBI" id="CHEBI:15378"/>
        <dbReference type="ChEBI" id="CHEBI:29101"/>
    </reaction>
</comment>
<evidence type="ECO:0000256" key="5">
    <source>
        <dbReference type="ARBA" id="ARBA00022692"/>
    </source>
</evidence>
<comment type="function">
    <text evidence="11">Na(+)/H(+) antiporter that extrudes sodium in exchange for external protons.</text>
</comment>
<evidence type="ECO:0000313" key="12">
    <source>
        <dbReference type="EMBL" id="MDR6939890.1"/>
    </source>
</evidence>
<feature type="transmembrane region" description="Helical" evidence="11">
    <location>
        <begin position="189"/>
        <end position="206"/>
    </location>
</feature>
<dbReference type="RefSeq" id="WP_309956928.1">
    <property type="nucleotide sequence ID" value="NZ_CP136414.1"/>
</dbReference>
<keyword evidence="3 11" id="KW-0050">Antiport</keyword>
<keyword evidence="10 11" id="KW-0739">Sodium transport</keyword>
<feature type="transmembrane region" description="Helical" evidence="11">
    <location>
        <begin position="339"/>
        <end position="362"/>
    </location>
</feature>
<evidence type="ECO:0000256" key="6">
    <source>
        <dbReference type="ARBA" id="ARBA00022989"/>
    </source>
</evidence>
<gene>
    <name evidence="11" type="primary">nhaA</name>
    <name evidence="12" type="ORF">J2S36_001433</name>
</gene>
<feature type="transmembrane region" description="Helical" evidence="11">
    <location>
        <begin position="164"/>
        <end position="183"/>
    </location>
</feature>
<evidence type="ECO:0000256" key="4">
    <source>
        <dbReference type="ARBA" id="ARBA00022475"/>
    </source>
</evidence>
<dbReference type="Pfam" id="PF06965">
    <property type="entry name" value="Na_H_antiport_1"/>
    <property type="match status" value="1"/>
</dbReference>
<feature type="transmembrane region" description="Helical" evidence="11">
    <location>
        <begin position="374"/>
        <end position="391"/>
    </location>
</feature>
<dbReference type="HAMAP" id="MF_01844">
    <property type="entry name" value="NhaA"/>
    <property type="match status" value="1"/>
</dbReference>
<comment type="caution">
    <text evidence="12">The sequence shown here is derived from an EMBL/GenBank/DDBJ whole genome shotgun (WGS) entry which is preliminary data.</text>
</comment>
<protein>
    <recommendedName>
        <fullName evidence="11">Na(+)/H(+) antiporter NhaA</fullName>
    </recommendedName>
    <alternativeName>
        <fullName evidence="11">Sodium/proton antiporter NhaA</fullName>
    </alternativeName>
</protein>
<feature type="transmembrane region" description="Helical" evidence="11">
    <location>
        <begin position="21"/>
        <end position="40"/>
    </location>
</feature>
<dbReference type="PANTHER" id="PTHR30341">
    <property type="entry name" value="SODIUM ION/PROTON ANTIPORTER NHAA-RELATED"/>
    <property type="match status" value="1"/>
</dbReference>
<evidence type="ECO:0000256" key="2">
    <source>
        <dbReference type="ARBA" id="ARBA00022448"/>
    </source>
</evidence>
<dbReference type="Proteomes" id="UP001266099">
    <property type="component" value="Unassembled WGS sequence"/>
</dbReference>